<protein>
    <submittedName>
        <fullName evidence="1">Transformation system protein</fullName>
    </submittedName>
</protein>
<organism evidence="1 2">
    <name type="scientific">Campylobacter estrildidarum</name>
    <dbReference type="NCBI Taxonomy" id="2510189"/>
    <lineage>
        <taxon>Bacteria</taxon>
        <taxon>Pseudomonadati</taxon>
        <taxon>Campylobacterota</taxon>
        <taxon>Epsilonproteobacteria</taxon>
        <taxon>Campylobacterales</taxon>
        <taxon>Campylobacteraceae</taxon>
        <taxon>Campylobacter</taxon>
    </lineage>
</organism>
<dbReference type="OrthoDB" id="5355638at2"/>
<dbReference type="Proteomes" id="UP000308838">
    <property type="component" value="Unassembled WGS sequence"/>
</dbReference>
<accession>A0A4U7BMZ6</accession>
<comment type="caution">
    <text evidence="1">The sequence shown here is derived from an EMBL/GenBank/DDBJ whole genome shotgun (WGS) entry which is preliminary data.</text>
</comment>
<evidence type="ECO:0000313" key="1">
    <source>
        <dbReference type="EMBL" id="TKX31595.1"/>
    </source>
</evidence>
<keyword evidence="2" id="KW-1185">Reference proteome</keyword>
<sequence>MCFTFSMAQDDFEEYFRSLNTKSDVDLENLQNPFLNPTLEKIKKLNIAAIMLDQVKINNHWYKKGDRIDGALIVEVNKKDIVLQYDTLNFKINFKTNDKINIY</sequence>
<name>A0A4U7BMZ6_9BACT</name>
<dbReference type="AlphaFoldDB" id="A0A4U7BMZ6"/>
<dbReference type="EMBL" id="NXLZ01000003">
    <property type="protein sequence ID" value="TKX31595.1"/>
    <property type="molecule type" value="Genomic_DNA"/>
</dbReference>
<reference evidence="1 2" key="1">
    <citation type="submission" date="2018-05" db="EMBL/GenBank/DDBJ databases">
        <title>Novel Campyloabacter and Helicobacter Species and Strains.</title>
        <authorList>
            <person name="Mannion A.J."/>
            <person name="Shen Z."/>
            <person name="Fox J.G."/>
        </authorList>
    </citation>
    <scope>NUCLEOTIDE SEQUENCE [LARGE SCALE GENOMIC DNA]</scope>
    <source>
        <strain evidence="2">MIT17-664</strain>
    </source>
</reference>
<proteinExistence type="predicted"/>
<gene>
    <name evidence="1" type="ORF">CQA69_02090</name>
</gene>
<evidence type="ECO:0000313" key="2">
    <source>
        <dbReference type="Proteomes" id="UP000308838"/>
    </source>
</evidence>